<keyword evidence="2" id="KW-0234">DNA repair</keyword>
<dbReference type="InterPro" id="IPR036388">
    <property type="entry name" value="WH-like_DNA-bd_sf"/>
</dbReference>
<comment type="subcellular location">
    <subcellularLocation>
        <location evidence="2">Cytoplasm</location>
    </subcellularLocation>
</comment>
<dbReference type="GO" id="GO:0032259">
    <property type="term" value="P:methylation"/>
    <property type="evidence" value="ECO:0007669"/>
    <property type="project" value="UniProtKB-KW"/>
</dbReference>
<comment type="function">
    <text evidence="2">Involved in the cellular defense against the biological effects of O6-methylguanine (O6-MeG) and O4-methylthymine (O4-MeT) in DNA. Repairs the methylated nucleobase in DNA by stoichiometrically transferring the methyl group to a cysteine residue in the enzyme. This is a suicide reaction: the enzyme is irreversibly inactivated.</text>
</comment>
<gene>
    <name evidence="5" type="ORF">ACFQ27_11140</name>
</gene>
<dbReference type="CDD" id="cd06445">
    <property type="entry name" value="ATase"/>
    <property type="match status" value="1"/>
</dbReference>
<dbReference type="GO" id="GO:0003908">
    <property type="term" value="F:methylated-DNA-[protein]-cysteine S-methyltransferase activity"/>
    <property type="evidence" value="ECO:0007669"/>
    <property type="project" value="UniProtKB-EC"/>
</dbReference>
<dbReference type="Gene3D" id="1.10.10.10">
    <property type="entry name" value="Winged helix-like DNA-binding domain superfamily/Winged helix DNA-binding domain"/>
    <property type="match status" value="1"/>
</dbReference>
<sequence>MPPEASFPRDLILSRLASPVGEILIVTDEGEALRALDFHDYAPRMRRLLARGYGERETREGTAPRQVAEALERYFAGDLAALSGLAWRTNGTDFQREVWSALTTIPAGETLTYKGLAQRIGRPAAVRAVGLANGANPIALVAPCHRVIGADGGLTGYGGGLSRKAWLLAHEGAQFKAPHPAR</sequence>
<dbReference type="Pfam" id="PF01035">
    <property type="entry name" value="DNA_binding_1"/>
    <property type="match status" value="1"/>
</dbReference>
<comment type="catalytic activity">
    <reaction evidence="2">
        <text>a 6-O-methyl-2'-deoxyguanosine in DNA + L-cysteinyl-[protein] = S-methyl-L-cysteinyl-[protein] + a 2'-deoxyguanosine in DNA</text>
        <dbReference type="Rhea" id="RHEA:24000"/>
        <dbReference type="Rhea" id="RHEA-COMP:10131"/>
        <dbReference type="Rhea" id="RHEA-COMP:10132"/>
        <dbReference type="Rhea" id="RHEA-COMP:11367"/>
        <dbReference type="Rhea" id="RHEA-COMP:11368"/>
        <dbReference type="ChEBI" id="CHEBI:29950"/>
        <dbReference type="ChEBI" id="CHEBI:82612"/>
        <dbReference type="ChEBI" id="CHEBI:85445"/>
        <dbReference type="ChEBI" id="CHEBI:85448"/>
        <dbReference type="EC" id="2.1.1.63"/>
    </reaction>
</comment>
<comment type="similarity">
    <text evidence="2">Belongs to the MGMT family.</text>
</comment>
<dbReference type="NCBIfam" id="TIGR00589">
    <property type="entry name" value="ogt"/>
    <property type="match status" value="1"/>
</dbReference>
<evidence type="ECO:0000313" key="5">
    <source>
        <dbReference type="EMBL" id="MFD1191136.1"/>
    </source>
</evidence>
<accession>A0ABW3T2K7</accession>
<comment type="miscellaneous">
    <text evidence="2">This enzyme catalyzes only one turnover and therefore is not strictly catalytic. According to one definition, an enzyme is a biocatalyst that acts repeatedly and over many reaction cycles.</text>
</comment>
<dbReference type="InterPro" id="IPR008332">
    <property type="entry name" value="MethylG_MeTrfase_N"/>
</dbReference>
<dbReference type="InterPro" id="IPR036217">
    <property type="entry name" value="MethylDNA_cys_MeTrfase_DNAb"/>
</dbReference>
<dbReference type="Gene3D" id="3.30.160.70">
    <property type="entry name" value="Methylated DNA-protein cysteine methyltransferase domain"/>
    <property type="match status" value="1"/>
</dbReference>
<keyword evidence="2 5" id="KW-0489">Methyltransferase</keyword>
<dbReference type="PANTHER" id="PTHR10815">
    <property type="entry name" value="METHYLATED-DNA--PROTEIN-CYSTEINE METHYLTRANSFERASE"/>
    <property type="match status" value="1"/>
</dbReference>
<evidence type="ECO:0000256" key="2">
    <source>
        <dbReference type="HAMAP-Rule" id="MF_00772"/>
    </source>
</evidence>
<comment type="catalytic activity">
    <reaction evidence="2">
        <text>a 4-O-methyl-thymidine in DNA + L-cysteinyl-[protein] = a thymidine in DNA + S-methyl-L-cysteinyl-[protein]</text>
        <dbReference type="Rhea" id="RHEA:53428"/>
        <dbReference type="Rhea" id="RHEA-COMP:10131"/>
        <dbReference type="Rhea" id="RHEA-COMP:10132"/>
        <dbReference type="Rhea" id="RHEA-COMP:13555"/>
        <dbReference type="Rhea" id="RHEA-COMP:13556"/>
        <dbReference type="ChEBI" id="CHEBI:29950"/>
        <dbReference type="ChEBI" id="CHEBI:82612"/>
        <dbReference type="ChEBI" id="CHEBI:137386"/>
        <dbReference type="ChEBI" id="CHEBI:137387"/>
        <dbReference type="EC" id="2.1.1.63"/>
    </reaction>
</comment>
<dbReference type="InterPro" id="IPR023546">
    <property type="entry name" value="MGMT"/>
</dbReference>
<dbReference type="InterPro" id="IPR014048">
    <property type="entry name" value="MethylDNA_cys_MeTrfase_DNA-bd"/>
</dbReference>
<name>A0ABW3T2K7_9CAUL</name>
<dbReference type="RefSeq" id="WP_377353637.1">
    <property type="nucleotide sequence ID" value="NZ_JBHTLQ010000022.1"/>
</dbReference>
<dbReference type="SUPFAM" id="SSF53155">
    <property type="entry name" value="Methylated DNA-protein cysteine methyltransferase domain"/>
    <property type="match status" value="1"/>
</dbReference>
<keyword evidence="2 5" id="KW-0808">Transferase</keyword>
<keyword evidence="6" id="KW-1185">Reference proteome</keyword>
<proteinExistence type="inferred from homology"/>
<evidence type="ECO:0000256" key="1">
    <source>
        <dbReference type="ARBA" id="ARBA00022763"/>
    </source>
</evidence>
<keyword evidence="2" id="KW-0963">Cytoplasm</keyword>
<organism evidence="5 6">
    <name type="scientific">Phenylobacterium conjunctum</name>
    <dbReference type="NCBI Taxonomy" id="1298959"/>
    <lineage>
        <taxon>Bacteria</taxon>
        <taxon>Pseudomonadati</taxon>
        <taxon>Pseudomonadota</taxon>
        <taxon>Alphaproteobacteria</taxon>
        <taxon>Caulobacterales</taxon>
        <taxon>Caulobacteraceae</taxon>
        <taxon>Phenylobacterium</taxon>
    </lineage>
</organism>
<dbReference type="EC" id="2.1.1.63" evidence="2"/>
<dbReference type="Pfam" id="PF02870">
    <property type="entry name" value="Methyltransf_1N"/>
    <property type="match status" value="1"/>
</dbReference>
<reference evidence="6" key="1">
    <citation type="journal article" date="2019" name="Int. J. Syst. Evol. Microbiol.">
        <title>The Global Catalogue of Microorganisms (GCM) 10K type strain sequencing project: providing services to taxonomists for standard genome sequencing and annotation.</title>
        <authorList>
            <consortium name="The Broad Institute Genomics Platform"/>
            <consortium name="The Broad Institute Genome Sequencing Center for Infectious Disease"/>
            <person name="Wu L."/>
            <person name="Ma J."/>
        </authorList>
    </citation>
    <scope>NUCLEOTIDE SEQUENCE [LARGE SCALE GENOMIC DNA]</scope>
    <source>
        <strain evidence="6">CCUG 55074</strain>
    </source>
</reference>
<feature type="domain" description="Methylated-DNA-[protein]-cysteine S-methyltransferase DNA binding" evidence="3">
    <location>
        <begin position="93"/>
        <end position="173"/>
    </location>
</feature>
<dbReference type="InterPro" id="IPR036631">
    <property type="entry name" value="MGMT_N_sf"/>
</dbReference>
<evidence type="ECO:0000259" key="4">
    <source>
        <dbReference type="Pfam" id="PF02870"/>
    </source>
</evidence>
<evidence type="ECO:0000313" key="6">
    <source>
        <dbReference type="Proteomes" id="UP001597216"/>
    </source>
</evidence>
<dbReference type="Proteomes" id="UP001597216">
    <property type="component" value="Unassembled WGS sequence"/>
</dbReference>
<evidence type="ECO:0000259" key="3">
    <source>
        <dbReference type="Pfam" id="PF01035"/>
    </source>
</evidence>
<keyword evidence="1 2" id="KW-0227">DNA damage</keyword>
<feature type="domain" description="Methylguanine DNA methyltransferase ribonuclease-like" evidence="4">
    <location>
        <begin position="16"/>
        <end position="83"/>
    </location>
</feature>
<comment type="caution">
    <text evidence="5">The sequence shown here is derived from an EMBL/GenBank/DDBJ whole genome shotgun (WGS) entry which is preliminary data.</text>
</comment>
<protein>
    <recommendedName>
        <fullName evidence="2">Methylated-DNA--protein-cysteine methyltransferase</fullName>
        <ecNumber evidence="2">2.1.1.63</ecNumber>
    </recommendedName>
    <alternativeName>
        <fullName evidence="2">6-O-methylguanine-DNA methyltransferase</fullName>
        <shortName evidence="2">MGMT</shortName>
    </alternativeName>
    <alternativeName>
        <fullName evidence="2">O-6-methylguanine-DNA-alkyltransferase</fullName>
    </alternativeName>
</protein>
<dbReference type="SUPFAM" id="SSF46767">
    <property type="entry name" value="Methylated DNA-protein cysteine methyltransferase, C-terminal domain"/>
    <property type="match status" value="1"/>
</dbReference>
<feature type="active site" description="Nucleophile; methyl group acceptor" evidence="2">
    <location>
        <position position="144"/>
    </location>
</feature>
<dbReference type="PANTHER" id="PTHR10815:SF5">
    <property type="entry name" value="METHYLATED-DNA--PROTEIN-CYSTEINE METHYLTRANSFERASE"/>
    <property type="match status" value="1"/>
</dbReference>
<dbReference type="HAMAP" id="MF_00772">
    <property type="entry name" value="OGT"/>
    <property type="match status" value="1"/>
</dbReference>
<dbReference type="EMBL" id="JBHTLQ010000022">
    <property type="protein sequence ID" value="MFD1191136.1"/>
    <property type="molecule type" value="Genomic_DNA"/>
</dbReference>